<dbReference type="NCBIfam" id="TIGR00693">
    <property type="entry name" value="thiE"/>
    <property type="match status" value="1"/>
</dbReference>
<dbReference type="EMBL" id="CP001110">
    <property type="protein sequence ID" value="ACF43750.1"/>
    <property type="molecule type" value="Genomic_DNA"/>
</dbReference>
<feature type="domain" description="Thiamine phosphate synthase/TenI" evidence="13">
    <location>
        <begin position="8"/>
        <end position="185"/>
    </location>
</feature>
<feature type="binding site" evidence="10">
    <location>
        <position position="67"/>
    </location>
    <ligand>
        <name>Mg(2+)</name>
        <dbReference type="ChEBI" id="CHEBI:18420"/>
    </ligand>
</feature>
<dbReference type="GO" id="GO:0009228">
    <property type="term" value="P:thiamine biosynthetic process"/>
    <property type="evidence" value="ECO:0007669"/>
    <property type="project" value="UniProtKB-KW"/>
</dbReference>
<comment type="cofactor">
    <cofactor evidence="10">
        <name>Mg(2+)</name>
        <dbReference type="ChEBI" id="CHEBI:18420"/>
    </cofactor>
    <text evidence="10">Binds 1 Mg(2+) ion per subunit.</text>
</comment>
<dbReference type="GO" id="GO:0004789">
    <property type="term" value="F:thiamine-phosphate diphosphorylase activity"/>
    <property type="evidence" value="ECO:0007669"/>
    <property type="project" value="UniProtKB-UniRule"/>
</dbReference>
<dbReference type="GO" id="GO:0000287">
    <property type="term" value="F:magnesium ion binding"/>
    <property type="evidence" value="ECO:0007669"/>
    <property type="project" value="UniProtKB-UniRule"/>
</dbReference>
<dbReference type="RefSeq" id="WP_012508238.1">
    <property type="nucleotide sequence ID" value="NC_011060.1"/>
</dbReference>
<protein>
    <recommendedName>
        <fullName evidence="10">Thiamine-phosphate synthase</fullName>
        <shortName evidence="10">TP synthase</shortName>
        <shortName evidence="10">TPS</shortName>
        <ecNumber evidence="10">2.5.1.3</ecNumber>
    </recommendedName>
    <alternativeName>
        <fullName evidence="10">Thiamine-phosphate pyrophosphorylase</fullName>
        <shortName evidence="10">TMP pyrophosphorylase</shortName>
        <shortName evidence="10">TMP-PPase</shortName>
    </alternativeName>
</protein>
<evidence type="ECO:0000256" key="10">
    <source>
        <dbReference type="HAMAP-Rule" id="MF_00097"/>
    </source>
</evidence>
<evidence type="ECO:0000313" key="14">
    <source>
        <dbReference type="EMBL" id="ACF43750.1"/>
    </source>
</evidence>
<dbReference type="KEGG" id="pph:Ppha_1500"/>
<dbReference type="STRING" id="324925.Ppha_1500"/>
<dbReference type="InterPro" id="IPR013785">
    <property type="entry name" value="Aldolase_TIM"/>
</dbReference>
<dbReference type="FunFam" id="3.20.20.70:FF:000096">
    <property type="entry name" value="Thiamine-phosphate synthase"/>
    <property type="match status" value="1"/>
</dbReference>
<keyword evidence="15" id="KW-1185">Reference proteome</keyword>
<feature type="binding site" evidence="10">
    <location>
        <position position="162"/>
    </location>
    <ligand>
        <name>2-[(2R,5Z)-2-carboxy-4-methylthiazol-5(2H)-ylidene]ethyl phosphate</name>
        <dbReference type="ChEBI" id="CHEBI:62899"/>
    </ligand>
</feature>
<dbReference type="InterPro" id="IPR036206">
    <property type="entry name" value="ThiamineP_synth_sf"/>
</dbReference>
<dbReference type="UniPathway" id="UPA00060">
    <property type="reaction ID" value="UER00141"/>
</dbReference>
<evidence type="ECO:0000256" key="8">
    <source>
        <dbReference type="ARBA" id="ARBA00047851"/>
    </source>
</evidence>
<dbReference type="EC" id="2.5.1.3" evidence="10"/>
<feature type="binding site" evidence="10">
    <location>
        <position position="134"/>
    </location>
    <ligand>
        <name>4-amino-2-methyl-5-(diphosphooxymethyl)pyrimidine</name>
        <dbReference type="ChEBI" id="CHEBI:57841"/>
    </ligand>
</feature>
<dbReference type="CDD" id="cd00564">
    <property type="entry name" value="TMP_TenI"/>
    <property type="match status" value="1"/>
</dbReference>
<comment type="function">
    <text evidence="1 10">Condenses 4-methyl-5-(beta-hydroxyethyl)thiazole monophosphate (THZ-P) and 2-methyl-4-amino-5-hydroxymethyl pyrimidine pyrophosphate (HMP-PP) to form thiamine monophosphate (TMP).</text>
</comment>
<evidence type="ECO:0000256" key="2">
    <source>
        <dbReference type="ARBA" id="ARBA00005165"/>
    </source>
</evidence>
<evidence type="ECO:0000256" key="1">
    <source>
        <dbReference type="ARBA" id="ARBA00003814"/>
    </source>
</evidence>
<evidence type="ECO:0000313" key="15">
    <source>
        <dbReference type="Proteomes" id="UP000002724"/>
    </source>
</evidence>
<feature type="binding site" evidence="10">
    <location>
        <begin position="131"/>
        <end position="133"/>
    </location>
    <ligand>
        <name>2-[(2R,5Z)-2-carboxy-4-methylthiazol-5(2H)-ylidene]ethyl phosphate</name>
        <dbReference type="ChEBI" id="CHEBI:62899"/>
    </ligand>
</feature>
<proteinExistence type="inferred from homology"/>
<comment type="similarity">
    <text evidence="10 11">Belongs to the thiamine-phosphate synthase family.</text>
</comment>
<dbReference type="PANTHER" id="PTHR20857:SF15">
    <property type="entry name" value="THIAMINE-PHOSPHATE SYNTHASE"/>
    <property type="match status" value="1"/>
</dbReference>
<evidence type="ECO:0000259" key="13">
    <source>
        <dbReference type="Pfam" id="PF02581"/>
    </source>
</evidence>
<organism evidence="14 15">
    <name type="scientific">Pelodictyon phaeoclathratiforme (strain DSM 5477 / BU-1)</name>
    <dbReference type="NCBI Taxonomy" id="324925"/>
    <lineage>
        <taxon>Bacteria</taxon>
        <taxon>Pseudomonadati</taxon>
        <taxon>Chlorobiota</taxon>
        <taxon>Chlorobiia</taxon>
        <taxon>Chlorobiales</taxon>
        <taxon>Chlorobiaceae</taxon>
        <taxon>Chlorobium/Pelodictyon group</taxon>
        <taxon>Pelodictyon</taxon>
    </lineage>
</organism>
<feature type="binding site" evidence="10">
    <location>
        <begin position="34"/>
        <end position="38"/>
    </location>
    <ligand>
        <name>4-amino-2-methyl-5-(diphosphooxymethyl)pyrimidine</name>
        <dbReference type="ChEBI" id="CHEBI:57841"/>
    </ligand>
</feature>
<dbReference type="HOGENOM" id="CLU_018272_3_4_10"/>
<dbReference type="GO" id="GO:0009229">
    <property type="term" value="P:thiamine diphosphate biosynthetic process"/>
    <property type="evidence" value="ECO:0007669"/>
    <property type="project" value="UniProtKB-UniRule"/>
</dbReference>
<dbReference type="AlphaFoldDB" id="B4SA54"/>
<feature type="binding site" evidence="10">
    <location>
        <position position="86"/>
    </location>
    <ligand>
        <name>Mg(2+)</name>
        <dbReference type="ChEBI" id="CHEBI:18420"/>
    </ligand>
</feature>
<dbReference type="Proteomes" id="UP000002724">
    <property type="component" value="Chromosome"/>
</dbReference>
<dbReference type="GO" id="GO:0005737">
    <property type="term" value="C:cytoplasm"/>
    <property type="evidence" value="ECO:0007669"/>
    <property type="project" value="TreeGrafter"/>
</dbReference>
<evidence type="ECO:0000256" key="9">
    <source>
        <dbReference type="ARBA" id="ARBA00047883"/>
    </source>
</evidence>
<comment type="pathway">
    <text evidence="2 10 12">Cofactor biosynthesis; thiamine diphosphate biosynthesis; thiamine phosphate from 4-amino-2-methyl-5-diphosphomethylpyrimidine and 4-methyl-5-(2-phosphoethyl)-thiazole: step 1/1.</text>
</comment>
<feature type="binding site" evidence="10">
    <location>
        <begin position="182"/>
        <end position="183"/>
    </location>
    <ligand>
        <name>2-[(2R,5Z)-2-carboxy-4-methylthiazol-5(2H)-ylidene]ethyl phosphate</name>
        <dbReference type="ChEBI" id="CHEBI:62899"/>
    </ligand>
</feature>
<gene>
    <name evidence="10" type="primary">thiE</name>
    <name evidence="14" type="ordered locus">Ppha_1500</name>
</gene>
<comment type="catalytic activity">
    <reaction evidence="7 10 11">
        <text>4-methyl-5-(2-phosphooxyethyl)-thiazole + 4-amino-2-methyl-5-(diphosphooxymethyl)pyrimidine + H(+) = thiamine phosphate + diphosphate</text>
        <dbReference type="Rhea" id="RHEA:22328"/>
        <dbReference type="ChEBI" id="CHEBI:15378"/>
        <dbReference type="ChEBI" id="CHEBI:33019"/>
        <dbReference type="ChEBI" id="CHEBI:37575"/>
        <dbReference type="ChEBI" id="CHEBI:57841"/>
        <dbReference type="ChEBI" id="CHEBI:58296"/>
        <dbReference type="EC" id="2.5.1.3"/>
    </reaction>
</comment>
<dbReference type="eggNOG" id="COG0352">
    <property type="taxonomic scope" value="Bacteria"/>
</dbReference>
<dbReference type="InterPro" id="IPR034291">
    <property type="entry name" value="TMP_synthase"/>
</dbReference>
<keyword evidence="4 10" id="KW-0479">Metal-binding</keyword>
<feature type="binding site" evidence="10">
    <location>
        <position position="66"/>
    </location>
    <ligand>
        <name>4-amino-2-methyl-5-(diphosphooxymethyl)pyrimidine</name>
        <dbReference type="ChEBI" id="CHEBI:57841"/>
    </ligand>
</feature>
<evidence type="ECO:0000256" key="12">
    <source>
        <dbReference type="RuleBase" id="RU004253"/>
    </source>
</evidence>
<name>B4SA54_PELPB</name>
<dbReference type="PANTHER" id="PTHR20857">
    <property type="entry name" value="THIAMINE-PHOSPHATE PYROPHOSPHORYLASE"/>
    <property type="match status" value="1"/>
</dbReference>
<keyword evidence="6 10" id="KW-0784">Thiamine biosynthesis</keyword>
<evidence type="ECO:0000256" key="4">
    <source>
        <dbReference type="ARBA" id="ARBA00022723"/>
    </source>
</evidence>
<evidence type="ECO:0000256" key="6">
    <source>
        <dbReference type="ARBA" id="ARBA00022977"/>
    </source>
</evidence>
<evidence type="ECO:0000256" key="5">
    <source>
        <dbReference type="ARBA" id="ARBA00022842"/>
    </source>
</evidence>
<evidence type="ECO:0000256" key="3">
    <source>
        <dbReference type="ARBA" id="ARBA00022679"/>
    </source>
</evidence>
<feature type="binding site" evidence="10">
    <location>
        <position position="105"/>
    </location>
    <ligand>
        <name>4-amino-2-methyl-5-(diphosphooxymethyl)pyrimidine</name>
        <dbReference type="ChEBI" id="CHEBI:57841"/>
    </ligand>
</feature>
<sequence>MIPSPPFLCVITDEALCPVTLAEQALKGGAAMIQLRHKTASGSQLFSWAVEISKRCHQYHALCIINDRVDIALASSADGVHLGQQDMPASTARKLLGKMAIIGVSASSPDEARLAEQEGADYIGFGHIYPTASKVKEFSPVGVEALRKTAAIVSLPIIAIGGITIENSASLISCGASGVAVISAVSKANDPSKAAHELLCAIQGREA</sequence>
<accession>B4SA54</accession>
<reference evidence="14 15" key="1">
    <citation type="submission" date="2008-06" db="EMBL/GenBank/DDBJ databases">
        <title>Complete sequence of Pelodictyon phaeoclathratiforme BU-1.</title>
        <authorList>
            <consortium name="US DOE Joint Genome Institute"/>
            <person name="Lucas S."/>
            <person name="Copeland A."/>
            <person name="Lapidus A."/>
            <person name="Glavina del Rio T."/>
            <person name="Dalin E."/>
            <person name="Tice H."/>
            <person name="Bruce D."/>
            <person name="Goodwin L."/>
            <person name="Pitluck S."/>
            <person name="Schmutz J."/>
            <person name="Larimer F."/>
            <person name="Land M."/>
            <person name="Hauser L."/>
            <person name="Kyrpides N."/>
            <person name="Mikhailova N."/>
            <person name="Liu Z."/>
            <person name="Li T."/>
            <person name="Zhao F."/>
            <person name="Overmann J."/>
            <person name="Bryant D.A."/>
            <person name="Richardson P."/>
        </authorList>
    </citation>
    <scope>NUCLEOTIDE SEQUENCE [LARGE SCALE GENOMIC DNA]</scope>
    <source>
        <strain evidence="15">DSM 5477 / BU-1</strain>
    </source>
</reference>
<evidence type="ECO:0000256" key="7">
    <source>
        <dbReference type="ARBA" id="ARBA00047334"/>
    </source>
</evidence>
<dbReference type="HAMAP" id="MF_00097">
    <property type="entry name" value="TMP_synthase"/>
    <property type="match status" value="1"/>
</dbReference>
<comment type="catalytic activity">
    <reaction evidence="9 10 11">
        <text>2-[(2R,5Z)-2-carboxy-4-methylthiazol-5(2H)-ylidene]ethyl phosphate + 4-amino-2-methyl-5-(diphosphooxymethyl)pyrimidine + 2 H(+) = thiamine phosphate + CO2 + diphosphate</text>
        <dbReference type="Rhea" id="RHEA:47844"/>
        <dbReference type="ChEBI" id="CHEBI:15378"/>
        <dbReference type="ChEBI" id="CHEBI:16526"/>
        <dbReference type="ChEBI" id="CHEBI:33019"/>
        <dbReference type="ChEBI" id="CHEBI:37575"/>
        <dbReference type="ChEBI" id="CHEBI:57841"/>
        <dbReference type="ChEBI" id="CHEBI:62899"/>
        <dbReference type="EC" id="2.5.1.3"/>
    </reaction>
</comment>
<dbReference type="InterPro" id="IPR022998">
    <property type="entry name" value="ThiamineP_synth_TenI"/>
</dbReference>
<comment type="catalytic activity">
    <reaction evidence="8 10 11">
        <text>2-(2-carboxy-4-methylthiazol-5-yl)ethyl phosphate + 4-amino-2-methyl-5-(diphosphooxymethyl)pyrimidine + 2 H(+) = thiamine phosphate + CO2 + diphosphate</text>
        <dbReference type="Rhea" id="RHEA:47848"/>
        <dbReference type="ChEBI" id="CHEBI:15378"/>
        <dbReference type="ChEBI" id="CHEBI:16526"/>
        <dbReference type="ChEBI" id="CHEBI:33019"/>
        <dbReference type="ChEBI" id="CHEBI:37575"/>
        <dbReference type="ChEBI" id="CHEBI:57841"/>
        <dbReference type="ChEBI" id="CHEBI:62890"/>
        <dbReference type="EC" id="2.5.1.3"/>
    </reaction>
</comment>
<evidence type="ECO:0000256" key="11">
    <source>
        <dbReference type="RuleBase" id="RU003826"/>
    </source>
</evidence>
<keyword evidence="5 10" id="KW-0460">Magnesium</keyword>
<dbReference type="Pfam" id="PF02581">
    <property type="entry name" value="TMP-TENI"/>
    <property type="match status" value="1"/>
</dbReference>
<dbReference type="Gene3D" id="3.20.20.70">
    <property type="entry name" value="Aldolase class I"/>
    <property type="match status" value="1"/>
</dbReference>
<keyword evidence="3 10" id="KW-0808">Transferase</keyword>
<dbReference type="OrthoDB" id="9812206at2"/>
<dbReference type="SUPFAM" id="SSF51391">
    <property type="entry name" value="Thiamin phosphate synthase"/>
    <property type="match status" value="1"/>
</dbReference>